<reference evidence="2 3" key="1">
    <citation type="submission" date="2014-07" db="EMBL/GenBank/DDBJ databases">
        <title>Comparative genomic insights into amoeba endosymbionts belonging to the families of Holosporaceae and Candidatus Midichloriaceae within Rickettsiales.</title>
        <authorList>
            <person name="Wang Z."/>
            <person name="Wu M."/>
        </authorList>
    </citation>
    <scope>NUCLEOTIDE SEQUENCE [LARGE SCALE GENOMIC DNA]</scope>
    <source>
        <strain evidence="2">PRA3</strain>
    </source>
</reference>
<accession>A0A077AWB3</accession>
<dbReference type="Proteomes" id="UP000028926">
    <property type="component" value="Chromosome"/>
</dbReference>
<sequence length="102" mass="11691">MNYRDPYESKKFFQSQWHQPFRRFRKTVLPIIVSGISVFIVMMGIFAFFPGFINNSGNSLLIILHTSIAVLGGVAIAFLGHLISLKSLSRFETIKIRNRSKK</sequence>
<feature type="transmembrane region" description="Helical" evidence="1">
    <location>
        <begin position="28"/>
        <end position="53"/>
    </location>
</feature>
<protein>
    <submittedName>
        <fullName evidence="2">Uncharacterized protein</fullName>
    </submittedName>
</protein>
<gene>
    <name evidence="2" type="ORF">ID47_08235</name>
</gene>
<name>A0A077AWB3_9PROT</name>
<dbReference type="RefSeq" id="WP_038465350.1">
    <property type="nucleotide sequence ID" value="NZ_CP008941.1"/>
</dbReference>
<keyword evidence="3" id="KW-1185">Reference proteome</keyword>
<dbReference type="eggNOG" id="ENOG5031BP4">
    <property type="taxonomic scope" value="Bacteria"/>
</dbReference>
<dbReference type="HOGENOM" id="CLU_2272290_0_0_5"/>
<organism evidence="2 3">
    <name type="scientific">Candidatus Odyssella acanthamoebae</name>
    <dbReference type="NCBI Taxonomy" id="91604"/>
    <lineage>
        <taxon>Bacteria</taxon>
        <taxon>Pseudomonadati</taxon>
        <taxon>Pseudomonadota</taxon>
        <taxon>Alphaproteobacteria</taxon>
        <taxon>Holosporales</taxon>
        <taxon>Candidatus Paracaedibacteraceae</taxon>
        <taxon>Candidatus Odyssella</taxon>
    </lineage>
</organism>
<keyword evidence="1" id="KW-0812">Transmembrane</keyword>
<proteinExistence type="predicted"/>
<evidence type="ECO:0000256" key="1">
    <source>
        <dbReference type="SAM" id="Phobius"/>
    </source>
</evidence>
<keyword evidence="1" id="KW-1133">Transmembrane helix</keyword>
<dbReference type="EMBL" id="CP008941">
    <property type="protein sequence ID" value="AIK96711.1"/>
    <property type="molecule type" value="Genomic_DNA"/>
</dbReference>
<feature type="transmembrane region" description="Helical" evidence="1">
    <location>
        <begin position="59"/>
        <end position="85"/>
    </location>
</feature>
<dbReference type="AlphaFoldDB" id="A0A077AWB3"/>
<evidence type="ECO:0000313" key="3">
    <source>
        <dbReference type="Proteomes" id="UP000028926"/>
    </source>
</evidence>
<dbReference type="KEGG" id="paca:ID47_08235"/>
<keyword evidence="1" id="KW-0472">Membrane</keyword>
<evidence type="ECO:0000313" key="2">
    <source>
        <dbReference type="EMBL" id="AIK96711.1"/>
    </source>
</evidence>